<proteinExistence type="inferred from homology"/>
<feature type="region of interest" description="Disordered" evidence="5">
    <location>
        <begin position="1"/>
        <end position="38"/>
    </location>
</feature>
<organism evidence="7 8">
    <name type="scientific">Candidatus Gottesmanbacteria bacterium RIFCSPLOWO2_01_FULL_39_12b</name>
    <dbReference type="NCBI Taxonomy" id="1798388"/>
    <lineage>
        <taxon>Bacteria</taxon>
        <taxon>Candidatus Gottesmaniibacteriota</taxon>
    </lineage>
</organism>
<evidence type="ECO:0000313" key="8">
    <source>
        <dbReference type="Proteomes" id="UP000176609"/>
    </source>
</evidence>
<dbReference type="PANTHER" id="PTHR10724:SF7">
    <property type="entry name" value="SMALL RIBOSOMAL SUBUNIT PROTEIN BS1C"/>
    <property type="match status" value="1"/>
</dbReference>
<dbReference type="AlphaFoldDB" id="A0A1F6ASB1"/>
<dbReference type="InterPro" id="IPR003029">
    <property type="entry name" value="S1_domain"/>
</dbReference>
<dbReference type="CDD" id="cd04465">
    <property type="entry name" value="S1_RPS1_repeat_ec2_hs2"/>
    <property type="match status" value="1"/>
</dbReference>
<dbReference type="GO" id="GO:0003735">
    <property type="term" value="F:structural constituent of ribosome"/>
    <property type="evidence" value="ECO:0007669"/>
    <property type="project" value="TreeGrafter"/>
</dbReference>
<dbReference type="InterPro" id="IPR012340">
    <property type="entry name" value="NA-bd_OB-fold"/>
</dbReference>
<feature type="compositionally biased region" description="Basic and acidic residues" evidence="5">
    <location>
        <begin position="1"/>
        <end position="18"/>
    </location>
</feature>
<dbReference type="PRINTS" id="PR00681">
    <property type="entry name" value="RIBOSOMALS1"/>
</dbReference>
<dbReference type="Gene3D" id="2.40.50.140">
    <property type="entry name" value="Nucleic acid-binding proteins"/>
    <property type="match status" value="4"/>
</dbReference>
<comment type="similarity">
    <text evidence="1">Belongs to the bacterial ribosomal protein bS1 family.</text>
</comment>
<evidence type="ECO:0000259" key="6">
    <source>
        <dbReference type="PROSITE" id="PS50126"/>
    </source>
</evidence>
<dbReference type="PROSITE" id="PS50126">
    <property type="entry name" value="S1"/>
    <property type="match status" value="4"/>
</dbReference>
<evidence type="ECO:0000256" key="1">
    <source>
        <dbReference type="ARBA" id="ARBA00006767"/>
    </source>
</evidence>
<accession>A0A1F6ASB1</accession>
<dbReference type="SUPFAM" id="SSF50249">
    <property type="entry name" value="Nucleic acid-binding proteins"/>
    <property type="match status" value="4"/>
</dbReference>
<feature type="compositionally biased region" description="Low complexity" evidence="5">
    <location>
        <begin position="19"/>
        <end position="32"/>
    </location>
</feature>
<evidence type="ECO:0000256" key="4">
    <source>
        <dbReference type="ARBA" id="ARBA00025604"/>
    </source>
</evidence>
<dbReference type="Pfam" id="PF00575">
    <property type="entry name" value="S1"/>
    <property type="match status" value="4"/>
</dbReference>
<dbReference type="InterPro" id="IPR050437">
    <property type="entry name" value="Ribos_protein_bS1-like"/>
</dbReference>
<evidence type="ECO:0000256" key="5">
    <source>
        <dbReference type="SAM" id="MobiDB-lite"/>
    </source>
</evidence>
<evidence type="ECO:0000313" key="7">
    <source>
        <dbReference type="EMBL" id="OGG27187.1"/>
    </source>
</evidence>
<protein>
    <recommendedName>
        <fullName evidence="6">S1 motif domain-containing protein</fullName>
    </recommendedName>
</protein>
<keyword evidence="2" id="KW-0689">Ribosomal protein</keyword>
<dbReference type="PANTHER" id="PTHR10724">
    <property type="entry name" value="30S RIBOSOMAL PROTEIN S1"/>
    <property type="match status" value="1"/>
</dbReference>
<feature type="domain" description="S1 motif" evidence="6">
    <location>
        <begin position="322"/>
        <end position="385"/>
    </location>
</feature>
<dbReference type="GO" id="GO:0006412">
    <property type="term" value="P:translation"/>
    <property type="evidence" value="ECO:0007669"/>
    <property type="project" value="TreeGrafter"/>
</dbReference>
<dbReference type="EMBL" id="MFJR01000006">
    <property type="protein sequence ID" value="OGG27187.1"/>
    <property type="molecule type" value="Genomic_DNA"/>
</dbReference>
<sequence length="394" mass="43498">MINKQKTKDKELRAKKISSDISSTSKSSSVTAKSKRALFETKSEPQTMDELLTMVGTIPLGLKRGDTVEGKVIFVSSKEILIDIGKKSFGIVAEWELEQVAEYAKQLKIGDKVIAQVANPENDIGYVILSLRRASSERRWGLLSQLKETGEDLDVVGLEVTKGGVLVDWQGLRGFIPSTQLEGSLAIQPMALINKRMKVKVLEVDRAMNRLVLSQKASALGVTPTFQKEKLDKIKTGDTLQGVVSGIAPFGIFVDIEGLEGLVHISEIAWEKVENPANLFKVGNKLDVVVLDVNQEEGKLNLSIKRLTPDPWKNILDRYPLESTIKGKVVRNAPYGSFISLEPGVEGLLHISKIISGEEPKIGENIECLIEHIDPVRRKISLTLVPKEKPVGYR</sequence>
<comment type="function">
    <text evidence="4">Binds mRNA; thus facilitating recognition of the initiation point. It is needed to translate mRNA with a short Shine-Dalgarno (SD) purine-rich sequence.</text>
</comment>
<dbReference type="GO" id="GO:0003729">
    <property type="term" value="F:mRNA binding"/>
    <property type="evidence" value="ECO:0007669"/>
    <property type="project" value="TreeGrafter"/>
</dbReference>
<name>A0A1F6ASB1_9BACT</name>
<keyword evidence="3" id="KW-0687">Ribonucleoprotein</keyword>
<reference evidence="7 8" key="1">
    <citation type="journal article" date="2016" name="Nat. Commun.">
        <title>Thousands of microbial genomes shed light on interconnected biogeochemical processes in an aquifer system.</title>
        <authorList>
            <person name="Anantharaman K."/>
            <person name="Brown C.T."/>
            <person name="Hug L.A."/>
            <person name="Sharon I."/>
            <person name="Castelle C.J."/>
            <person name="Probst A.J."/>
            <person name="Thomas B.C."/>
            <person name="Singh A."/>
            <person name="Wilkins M.J."/>
            <person name="Karaoz U."/>
            <person name="Brodie E.L."/>
            <person name="Williams K.H."/>
            <person name="Hubbard S.S."/>
            <person name="Banfield J.F."/>
        </authorList>
    </citation>
    <scope>NUCLEOTIDE SEQUENCE [LARGE SCALE GENOMIC DNA]</scope>
</reference>
<dbReference type="Proteomes" id="UP000176609">
    <property type="component" value="Unassembled WGS sequence"/>
</dbReference>
<feature type="domain" description="S1 motif" evidence="6">
    <location>
        <begin position="150"/>
        <end position="216"/>
    </location>
</feature>
<comment type="caution">
    <text evidence="7">The sequence shown here is derived from an EMBL/GenBank/DDBJ whole genome shotgun (WGS) entry which is preliminary data.</text>
</comment>
<evidence type="ECO:0000256" key="2">
    <source>
        <dbReference type="ARBA" id="ARBA00022980"/>
    </source>
</evidence>
<feature type="domain" description="S1 motif" evidence="6">
    <location>
        <begin position="65"/>
        <end position="132"/>
    </location>
</feature>
<dbReference type="FunFam" id="2.40.50.140:FF:000103">
    <property type="entry name" value="protein RRP5 homolog"/>
    <property type="match status" value="1"/>
</dbReference>
<dbReference type="SMART" id="SM00316">
    <property type="entry name" value="S1"/>
    <property type="match status" value="4"/>
</dbReference>
<dbReference type="InterPro" id="IPR035104">
    <property type="entry name" value="Ribosomal_protein_S1-like"/>
</dbReference>
<gene>
    <name evidence="7" type="ORF">A2960_03165</name>
</gene>
<evidence type="ECO:0000256" key="3">
    <source>
        <dbReference type="ARBA" id="ARBA00023274"/>
    </source>
</evidence>
<feature type="domain" description="S1 motif" evidence="6">
    <location>
        <begin position="237"/>
        <end position="305"/>
    </location>
</feature>